<protein>
    <submittedName>
        <fullName evidence="1">Uncharacterized protein</fullName>
    </submittedName>
</protein>
<dbReference type="InParanoid" id="A0A6I8SLW3"/>
<name>A0A6I8SLW3_XENTR</name>
<sequence length="80" mass="8807">AIKKNQNFSFPIQIFPICDSNSWITYLPLITQGICSNLCSHALLIEGTFWQPVAGKEMLSSAPLAFARTYKIGSPGLALY</sequence>
<dbReference type="AlphaFoldDB" id="A0A6I8SLW3"/>
<dbReference type="Bgee" id="ENSXETG00000038909">
    <property type="expression patterns" value="Expressed in ovary and 3 other cell types or tissues"/>
</dbReference>
<organism evidence="1">
    <name type="scientific">Xenopus tropicalis</name>
    <name type="common">Western clawed frog</name>
    <name type="synonym">Silurana tropicalis</name>
    <dbReference type="NCBI Taxonomy" id="8364"/>
    <lineage>
        <taxon>Eukaryota</taxon>
        <taxon>Metazoa</taxon>
        <taxon>Chordata</taxon>
        <taxon>Craniata</taxon>
        <taxon>Vertebrata</taxon>
        <taxon>Euteleostomi</taxon>
        <taxon>Amphibia</taxon>
        <taxon>Batrachia</taxon>
        <taxon>Anura</taxon>
        <taxon>Pipoidea</taxon>
        <taxon>Pipidae</taxon>
        <taxon>Xenopodinae</taxon>
        <taxon>Xenopus</taxon>
        <taxon>Silurana</taxon>
    </lineage>
</organism>
<proteinExistence type="predicted"/>
<reference evidence="1" key="1">
    <citation type="journal article" date="2010" name="Science">
        <title>The genome of the Western clawed frog Xenopus tropicalis.</title>
        <authorList>
            <person name="Hellsten U."/>
            <person name="Harland R.M."/>
            <person name="Gilchrist M.J."/>
            <person name="Hendrix D."/>
            <person name="Jurka J."/>
            <person name="Kapitonov V."/>
            <person name="Ovcharenko I."/>
            <person name="Putnam N.H."/>
            <person name="Shu S."/>
            <person name="Taher L."/>
            <person name="Blitz I.L."/>
            <person name="Blumberg B."/>
            <person name="Dichmann D.S."/>
            <person name="Dubchak I."/>
            <person name="Amaya E."/>
            <person name="Detter J.C."/>
            <person name="Fletcher R."/>
            <person name="Gerhard D.S."/>
            <person name="Goodstein D."/>
            <person name="Graves T."/>
            <person name="Grigoriev I.V."/>
            <person name="Grimwood J."/>
            <person name="Kawashima T."/>
            <person name="Lindquist E."/>
            <person name="Lucas S.M."/>
            <person name="Mead P.E."/>
            <person name="Mitros T."/>
            <person name="Ogino H."/>
            <person name="Ohta Y."/>
            <person name="Poliakov A.V."/>
            <person name="Pollet N."/>
            <person name="Robert J."/>
            <person name="Salamov A."/>
            <person name="Sater A.K."/>
            <person name="Schmutz J."/>
            <person name="Terry A."/>
            <person name="Vize P.D."/>
            <person name="Warren W.C."/>
            <person name="Wells D."/>
            <person name="Wills A."/>
            <person name="Wilson R.K."/>
            <person name="Zimmerman L.B."/>
            <person name="Zorn A.M."/>
            <person name="Grainger R."/>
            <person name="Grammer T."/>
            <person name="Khokha M.K."/>
            <person name="Richardson P.M."/>
            <person name="Rokhsar D.S."/>
        </authorList>
    </citation>
    <scope>NUCLEOTIDE SEQUENCE [LARGE SCALE GENOMIC DNA]</scope>
    <source>
        <strain evidence="1">Nigerian</strain>
    </source>
</reference>
<dbReference type="Ensembl" id="ENSXETT00000088299">
    <property type="protein sequence ID" value="ENSXETP00000099232"/>
    <property type="gene ID" value="ENSXETG00000038909"/>
</dbReference>
<evidence type="ECO:0000313" key="1">
    <source>
        <dbReference type="Ensembl" id="ENSXETP00000099232"/>
    </source>
</evidence>
<accession>A0A6I8SLW3</accession>
<reference evidence="1" key="2">
    <citation type="submission" date="2020-05" db="UniProtKB">
        <authorList>
            <consortium name="Ensembl"/>
        </authorList>
    </citation>
    <scope>IDENTIFICATION</scope>
</reference>